<feature type="compositionally biased region" description="Low complexity" evidence="1">
    <location>
        <begin position="138"/>
        <end position="148"/>
    </location>
</feature>
<dbReference type="AlphaFoldDB" id="A0A8S0PPM0"/>
<keyword evidence="3" id="KW-1185">Reference proteome</keyword>
<comment type="caution">
    <text evidence="2">The sequence shown here is derived from an EMBL/GenBank/DDBJ whole genome shotgun (WGS) entry which is preliminary data.</text>
</comment>
<dbReference type="Gramene" id="OE9A025532T1">
    <property type="protein sequence ID" value="OE9A025532C1"/>
    <property type="gene ID" value="OE9A025532"/>
</dbReference>
<accession>A0A8S0PPM0</accession>
<proteinExistence type="predicted"/>
<sequence length="156" mass="16769">MRSCLNSTNASVSGWVNDRLGFWLDLYQTTTTTYLYVHATLHSMEAERDLPYIASLVPFLDRPVQFLDDLAMSVVGPQFHETAPASGEHEGSAAGDGHEDEFGTAVEDDETSTSDDHQTPEGNNDDESKADDSGDSGGDTSNKTSGGNTEDDEDAS</sequence>
<protein>
    <submittedName>
        <fullName evidence="2">Uncharacterized protein</fullName>
    </submittedName>
</protein>
<evidence type="ECO:0000313" key="3">
    <source>
        <dbReference type="Proteomes" id="UP000594638"/>
    </source>
</evidence>
<evidence type="ECO:0000256" key="1">
    <source>
        <dbReference type="SAM" id="MobiDB-lite"/>
    </source>
</evidence>
<feature type="compositionally biased region" description="Basic and acidic residues" evidence="1">
    <location>
        <begin position="87"/>
        <end position="101"/>
    </location>
</feature>
<organism evidence="2 3">
    <name type="scientific">Olea europaea subsp. europaea</name>
    <dbReference type="NCBI Taxonomy" id="158383"/>
    <lineage>
        <taxon>Eukaryota</taxon>
        <taxon>Viridiplantae</taxon>
        <taxon>Streptophyta</taxon>
        <taxon>Embryophyta</taxon>
        <taxon>Tracheophyta</taxon>
        <taxon>Spermatophyta</taxon>
        <taxon>Magnoliopsida</taxon>
        <taxon>eudicotyledons</taxon>
        <taxon>Gunneridae</taxon>
        <taxon>Pentapetalae</taxon>
        <taxon>asterids</taxon>
        <taxon>lamiids</taxon>
        <taxon>Lamiales</taxon>
        <taxon>Oleaceae</taxon>
        <taxon>Oleeae</taxon>
        <taxon>Olea</taxon>
    </lineage>
</organism>
<feature type="region of interest" description="Disordered" evidence="1">
    <location>
        <begin position="78"/>
        <end position="156"/>
    </location>
</feature>
<gene>
    <name evidence="2" type="ORF">OLEA9_A025532</name>
</gene>
<evidence type="ECO:0000313" key="2">
    <source>
        <dbReference type="EMBL" id="CAA2954057.1"/>
    </source>
</evidence>
<dbReference type="Proteomes" id="UP000594638">
    <property type="component" value="Unassembled WGS sequence"/>
</dbReference>
<reference evidence="2 3" key="1">
    <citation type="submission" date="2019-12" db="EMBL/GenBank/DDBJ databases">
        <authorList>
            <person name="Alioto T."/>
            <person name="Alioto T."/>
            <person name="Gomez Garrido J."/>
        </authorList>
    </citation>
    <scope>NUCLEOTIDE SEQUENCE [LARGE SCALE GENOMIC DNA]</scope>
</reference>
<dbReference type="EMBL" id="CACTIH010000105">
    <property type="protein sequence ID" value="CAA2954057.1"/>
    <property type="molecule type" value="Genomic_DNA"/>
</dbReference>
<name>A0A8S0PPM0_OLEEU</name>